<dbReference type="CDD" id="cd01392">
    <property type="entry name" value="HTH_LacI"/>
    <property type="match status" value="1"/>
</dbReference>
<dbReference type="Gene3D" id="1.10.260.40">
    <property type="entry name" value="lambda repressor-like DNA-binding domains"/>
    <property type="match status" value="1"/>
</dbReference>
<sequence>MSRKISIQILADQLGLSKYAVSRALSGKPGVSAATRQRVIDLARTLGYQNSSVQDVSVHKSEPSSSYILICISQIHADNPSYWQRVLNGLLQSCGKLGLQYIIVSPEIGTQPASISPQKAIAPHIDWSRCAGIVMIGTFPHPLVQLISRTECPYVLVDHVDPLVSCDKVNNDNIEAGLKITRHLLAQKCKNIVFLNDEVWSSSFADRLTGAKLAVDSLGDPKTKLTEWKIPYGGTGWEQSVFERLTGFKDEDKPDAWIGANDDIAICWMRKLQAEGFPVPDRFRVAGIDNVETSALISPKLTTVNLCKEELGQRALETLLRRIERPGAPVETIHLSTNLIPRSST</sequence>
<comment type="caution">
    <text evidence="6">The sequence shown here is derived from an EMBL/GenBank/DDBJ whole genome shotgun (WGS) entry which is preliminary data.</text>
</comment>
<organism evidence="6 7">
    <name type="scientific">Paenibacillus puldeungensis</name>
    <dbReference type="NCBI Taxonomy" id="696536"/>
    <lineage>
        <taxon>Bacteria</taxon>
        <taxon>Bacillati</taxon>
        <taxon>Bacillota</taxon>
        <taxon>Bacilli</taxon>
        <taxon>Bacillales</taxon>
        <taxon>Paenibacillaceae</taxon>
        <taxon>Paenibacillus</taxon>
    </lineage>
</organism>
<keyword evidence="4" id="KW-0804">Transcription</keyword>
<dbReference type="Gene3D" id="3.40.50.2300">
    <property type="match status" value="2"/>
</dbReference>
<dbReference type="PANTHER" id="PTHR30146:SF148">
    <property type="entry name" value="HTH-TYPE TRANSCRIPTIONAL REPRESSOR PURR-RELATED"/>
    <property type="match status" value="1"/>
</dbReference>
<keyword evidence="7" id="KW-1185">Reference proteome</keyword>
<evidence type="ECO:0000256" key="1">
    <source>
        <dbReference type="ARBA" id="ARBA00022491"/>
    </source>
</evidence>
<keyword evidence="2" id="KW-0805">Transcription regulation</keyword>
<proteinExistence type="predicted"/>
<dbReference type="Pfam" id="PF13377">
    <property type="entry name" value="Peripla_BP_3"/>
    <property type="match status" value="1"/>
</dbReference>
<dbReference type="PROSITE" id="PS50932">
    <property type="entry name" value="HTH_LACI_2"/>
    <property type="match status" value="1"/>
</dbReference>
<evidence type="ECO:0000259" key="5">
    <source>
        <dbReference type="PROSITE" id="PS50932"/>
    </source>
</evidence>
<accession>A0ABW3RRT8</accession>
<evidence type="ECO:0000256" key="2">
    <source>
        <dbReference type="ARBA" id="ARBA00023015"/>
    </source>
</evidence>
<evidence type="ECO:0000313" key="7">
    <source>
        <dbReference type="Proteomes" id="UP001597262"/>
    </source>
</evidence>
<dbReference type="PANTHER" id="PTHR30146">
    <property type="entry name" value="LACI-RELATED TRANSCRIPTIONAL REPRESSOR"/>
    <property type="match status" value="1"/>
</dbReference>
<dbReference type="Proteomes" id="UP001597262">
    <property type="component" value="Unassembled WGS sequence"/>
</dbReference>
<dbReference type="GO" id="GO:0003677">
    <property type="term" value="F:DNA binding"/>
    <property type="evidence" value="ECO:0007669"/>
    <property type="project" value="UniProtKB-KW"/>
</dbReference>
<dbReference type="InterPro" id="IPR028082">
    <property type="entry name" value="Peripla_BP_I"/>
</dbReference>
<evidence type="ECO:0000256" key="3">
    <source>
        <dbReference type="ARBA" id="ARBA00023125"/>
    </source>
</evidence>
<feature type="domain" description="HTH lacI-type" evidence="5">
    <location>
        <begin position="5"/>
        <end position="49"/>
    </location>
</feature>
<dbReference type="InterPro" id="IPR010982">
    <property type="entry name" value="Lambda_DNA-bd_dom_sf"/>
</dbReference>
<dbReference type="InterPro" id="IPR000843">
    <property type="entry name" value="HTH_LacI"/>
</dbReference>
<keyword evidence="3 6" id="KW-0238">DNA-binding</keyword>
<evidence type="ECO:0000313" key="6">
    <source>
        <dbReference type="EMBL" id="MFD1175013.1"/>
    </source>
</evidence>
<keyword evidence="1" id="KW-0678">Repressor</keyword>
<dbReference type="RefSeq" id="WP_379315949.1">
    <property type="nucleotide sequence ID" value="NZ_JBHTLM010000001.1"/>
</dbReference>
<gene>
    <name evidence="6" type="ORF">ACFQ3W_01650</name>
</gene>
<evidence type="ECO:0000256" key="4">
    <source>
        <dbReference type="ARBA" id="ARBA00023163"/>
    </source>
</evidence>
<reference evidence="7" key="1">
    <citation type="journal article" date="2019" name="Int. J. Syst. Evol. Microbiol.">
        <title>The Global Catalogue of Microorganisms (GCM) 10K type strain sequencing project: providing services to taxonomists for standard genome sequencing and annotation.</title>
        <authorList>
            <consortium name="The Broad Institute Genomics Platform"/>
            <consortium name="The Broad Institute Genome Sequencing Center for Infectious Disease"/>
            <person name="Wu L."/>
            <person name="Ma J."/>
        </authorList>
    </citation>
    <scope>NUCLEOTIDE SEQUENCE [LARGE SCALE GENOMIC DNA]</scope>
    <source>
        <strain evidence="7">CCUG 59189</strain>
    </source>
</reference>
<dbReference type="SUPFAM" id="SSF53822">
    <property type="entry name" value="Periplasmic binding protein-like I"/>
    <property type="match status" value="1"/>
</dbReference>
<name>A0ABW3RRT8_9BACL</name>
<dbReference type="Pfam" id="PF00356">
    <property type="entry name" value="LacI"/>
    <property type="match status" value="1"/>
</dbReference>
<dbReference type="EMBL" id="JBHTLM010000001">
    <property type="protein sequence ID" value="MFD1175013.1"/>
    <property type="molecule type" value="Genomic_DNA"/>
</dbReference>
<dbReference type="InterPro" id="IPR046335">
    <property type="entry name" value="LacI/GalR-like_sensor"/>
</dbReference>
<dbReference type="SUPFAM" id="SSF47413">
    <property type="entry name" value="lambda repressor-like DNA-binding domains"/>
    <property type="match status" value="1"/>
</dbReference>
<dbReference type="SMART" id="SM00354">
    <property type="entry name" value="HTH_LACI"/>
    <property type="match status" value="1"/>
</dbReference>
<protein>
    <submittedName>
        <fullName evidence="6">LacI family DNA-binding transcriptional regulator</fullName>
    </submittedName>
</protein>